<sequence>MSVTWSKTSLTMTGLRRSTPKWIKGKNRRHLSTRPVNRARYPRPPGTKKATVAPTQHAEPTRVEINFEMIPGQGMGNGKIPDCHYTNFSYRKAPCPPPCQVRSKRERERLARSFFKLMTLKWRVSGAKWAYLKESPRFDSLYLV</sequence>
<comment type="caution">
    <text evidence="2">The sequence shown here is derived from an EMBL/GenBank/DDBJ whole genome shotgun (WGS) entry which is preliminary data.</text>
</comment>
<protein>
    <submittedName>
        <fullName evidence="2">Uncharacterized protein</fullName>
    </submittedName>
</protein>
<feature type="compositionally biased region" description="Basic residues" evidence="1">
    <location>
        <begin position="23"/>
        <end position="32"/>
    </location>
</feature>
<reference evidence="2 3" key="1">
    <citation type="submission" date="2021-06" db="EMBL/GenBank/DDBJ databases">
        <title>Caerostris darwini draft genome.</title>
        <authorList>
            <person name="Kono N."/>
            <person name="Arakawa K."/>
        </authorList>
    </citation>
    <scope>NUCLEOTIDE SEQUENCE [LARGE SCALE GENOMIC DNA]</scope>
</reference>
<dbReference type="AlphaFoldDB" id="A0AAV4U6K8"/>
<keyword evidence="3" id="KW-1185">Reference proteome</keyword>
<feature type="region of interest" description="Disordered" evidence="1">
    <location>
        <begin position="16"/>
        <end position="56"/>
    </location>
</feature>
<organism evidence="2 3">
    <name type="scientific">Caerostris darwini</name>
    <dbReference type="NCBI Taxonomy" id="1538125"/>
    <lineage>
        <taxon>Eukaryota</taxon>
        <taxon>Metazoa</taxon>
        <taxon>Ecdysozoa</taxon>
        <taxon>Arthropoda</taxon>
        <taxon>Chelicerata</taxon>
        <taxon>Arachnida</taxon>
        <taxon>Araneae</taxon>
        <taxon>Araneomorphae</taxon>
        <taxon>Entelegynae</taxon>
        <taxon>Araneoidea</taxon>
        <taxon>Araneidae</taxon>
        <taxon>Caerostris</taxon>
    </lineage>
</organism>
<evidence type="ECO:0000313" key="3">
    <source>
        <dbReference type="Proteomes" id="UP001054837"/>
    </source>
</evidence>
<name>A0AAV4U6K8_9ARAC</name>
<evidence type="ECO:0000313" key="2">
    <source>
        <dbReference type="EMBL" id="GIY53453.1"/>
    </source>
</evidence>
<evidence type="ECO:0000256" key="1">
    <source>
        <dbReference type="SAM" id="MobiDB-lite"/>
    </source>
</evidence>
<dbReference type="Proteomes" id="UP001054837">
    <property type="component" value="Unassembled WGS sequence"/>
</dbReference>
<gene>
    <name evidence="2" type="ORF">CDAR_404951</name>
</gene>
<accession>A0AAV4U6K8</accession>
<dbReference type="EMBL" id="BPLQ01010781">
    <property type="protein sequence ID" value="GIY53453.1"/>
    <property type="molecule type" value="Genomic_DNA"/>
</dbReference>
<proteinExistence type="predicted"/>